<dbReference type="PROSITE" id="PS00108">
    <property type="entry name" value="PROTEIN_KINASE_ST"/>
    <property type="match status" value="1"/>
</dbReference>
<name>M8D717_AEGTA</name>
<keyword evidence="11" id="KW-0812">Transmembrane</keyword>
<evidence type="ECO:0000256" key="5">
    <source>
        <dbReference type="ARBA" id="ARBA00022729"/>
    </source>
</evidence>
<dbReference type="GO" id="GO:0004674">
    <property type="term" value="F:protein serine/threonine kinase activity"/>
    <property type="evidence" value="ECO:0007669"/>
    <property type="project" value="UniProtKB-KW"/>
</dbReference>
<feature type="region of interest" description="Disordered" evidence="10">
    <location>
        <begin position="724"/>
        <end position="744"/>
    </location>
</feature>
<dbReference type="InterPro" id="IPR025287">
    <property type="entry name" value="WAK_GUB"/>
</dbReference>
<dbReference type="Gene3D" id="2.10.25.10">
    <property type="entry name" value="Laminin"/>
    <property type="match status" value="2"/>
</dbReference>
<dbReference type="EnsemblPlants" id="EMT32246">
    <property type="protein sequence ID" value="EMT32246"/>
    <property type="gene ID" value="F775_25670"/>
</dbReference>
<evidence type="ECO:0000256" key="4">
    <source>
        <dbReference type="ARBA" id="ARBA00022679"/>
    </source>
</evidence>
<dbReference type="SUPFAM" id="SSF57196">
    <property type="entry name" value="EGF/Laminin"/>
    <property type="match status" value="1"/>
</dbReference>
<keyword evidence="2" id="KW-0723">Serine/threonine-protein kinase</keyword>
<dbReference type="GO" id="GO:0005524">
    <property type="term" value="F:ATP binding"/>
    <property type="evidence" value="ECO:0007669"/>
    <property type="project" value="UniProtKB-KW"/>
</dbReference>
<protein>
    <submittedName>
        <fullName evidence="13">Wall-associated receptor kinase 2</fullName>
    </submittedName>
</protein>
<evidence type="ECO:0000256" key="9">
    <source>
        <dbReference type="ARBA" id="ARBA00023180"/>
    </source>
</evidence>
<dbReference type="InterPro" id="IPR011009">
    <property type="entry name" value="Kinase-like_dom_sf"/>
</dbReference>
<dbReference type="AlphaFoldDB" id="M8D717"/>
<dbReference type="FunFam" id="1.10.510.10:FF:000084">
    <property type="entry name" value="Wall-associated receptor kinase 2"/>
    <property type="match status" value="1"/>
</dbReference>
<evidence type="ECO:0000313" key="13">
    <source>
        <dbReference type="EnsemblPlants" id="EMT32246"/>
    </source>
</evidence>
<dbReference type="Pfam" id="PF00069">
    <property type="entry name" value="Pkinase"/>
    <property type="match status" value="1"/>
</dbReference>
<keyword evidence="11" id="KW-0472">Membrane</keyword>
<dbReference type="GO" id="GO:0005509">
    <property type="term" value="F:calcium ion binding"/>
    <property type="evidence" value="ECO:0007669"/>
    <property type="project" value="InterPro"/>
</dbReference>
<keyword evidence="2" id="KW-0418">Kinase</keyword>
<evidence type="ECO:0000256" key="7">
    <source>
        <dbReference type="ARBA" id="ARBA00022840"/>
    </source>
</evidence>
<dbReference type="InterPro" id="IPR049883">
    <property type="entry name" value="NOTCH1_EGF-like"/>
</dbReference>
<dbReference type="Gene3D" id="3.30.200.20">
    <property type="entry name" value="Phosphorylase Kinase, domain 1"/>
    <property type="match status" value="1"/>
</dbReference>
<keyword evidence="4" id="KW-0808">Transferase</keyword>
<sequence length="744" mass="81254">MAAEMPDADGNARPPFRTTIGAAPFGPRQKLLLLVVATLLVVQHSTIAYGSGTSGSISMALPGCQDKCGNMSIPYPFGTGKGCFREPFNVTCNETGAYLASTEVRLLEISLTLGEVRVQNPHIDWQCNYTNGKNSSSGLNPLTLDSFHKVSDTKNKMTSIGCATLAMVMGRTKSKKQLEYPTANTCFSFCIDASSVDDVTECSGLGCCQAPVSGNVSAFITVSLPVPDLYNTTIQSFSPCSYSFVSEKDSFKFDRSYVNSTSFASTHTDGVPLVLDWVVGNGSCSEATKMGSQYACQAMNSECIDVSNGPGYRCNCSQGYEGNPYLQGGCQDINECVPPNQSLYPCKGNCMNTEGSYNCLCPSGFRSDDPKSIPCVRADPNKTLKIILGISASIIFLMVCIFALRAEYQKKKLAKEKERFFHQNGGQILYHQIMSKQVDTLKIFTQEDLKKATNDFDESREEIIILSQTNHRNVVRLLGCCLEVEVPILVYEFIPKGTLFQFIHQNYGSPPPSLDTRLRVAQESAEALSYLHLSMNRPIVHGDVKSMNILLDDNYMAKVTDFGASRMLPKDEVQFMTLVQGTMGYLDPEYLQERQLTEKSDVYSFGVVLLELITGKKAIYHDGPKEGKSLASSFLLAMKDGSLEGILDVSIVGVGMEMLLGEIAELARMCLSTRGEERPSMTQVADKLKALRSAWREKLVLDHGKAECLVKCSSPAASVLLDPPSSSTFSTGPHMSGIGIETPR</sequence>
<evidence type="ECO:0000256" key="2">
    <source>
        <dbReference type="ARBA" id="ARBA00022527"/>
    </source>
</evidence>
<dbReference type="GO" id="GO:0030247">
    <property type="term" value="F:polysaccharide binding"/>
    <property type="evidence" value="ECO:0007669"/>
    <property type="project" value="InterPro"/>
</dbReference>
<dbReference type="PROSITE" id="PS50011">
    <property type="entry name" value="PROTEIN_KINASE_DOM"/>
    <property type="match status" value="1"/>
</dbReference>
<accession>M8D717</accession>
<dbReference type="PANTHER" id="PTHR27005">
    <property type="entry name" value="WALL-ASSOCIATED RECEPTOR KINASE-LIKE 21"/>
    <property type="match status" value="1"/>
</dbReference>
<dbReference type="CDD" id="cd00054">
    <property type="entry name" value="EGF_CA"/>
    <property type="match status" value="1"/>
</dbReference>
<dbReference type="PANTHER" id="PTHR27005:SF212">
    <property type="entry name" value="PROTEIN KINASE DOMAIN-CONTAINING PROTEIN"/>
    <property type="match status" value="1"/>
</dbReference>
<dbReference type="Pfam" id="PF13947">
    <property type="entry name" value="GUB_WAK_bind"/>
    <property type="match status" value="1"/>
</dbReference>
<organism evidence="13">
    <name type="scientific">Aegilops tauschii</name>
    <name type="common">Tausch's goatgrass</name>
    <name type="synonym">Aegilops squarrosa</name>
    <dbReference type="NCBI Taxonomy" id="37682"/>
    <lineage>
        <taxon>Eukaryota</taxon>
        <taxon>Viridiplantae</taxon>
        <taxon>Streptophyta</taxon>
        <taxon>Embryophyta</taxon>
        <taxon>Tracheophyta</taxon>
        <taxon>Spermatophyta</taxon>
        <taxon>Magnoliopsida</taxon>
        <taxon>Liliopsida</taxon>
        <taxon>Poales</taxon>
        <taxon>Poaceae</taxon>
        <taxon>BOP clade</taxon>
        <taxon>Pooideae</taxon>
        <taxon>Triticodae</taxon>
        <taxon>Triticeae</taxon>
        <taxon>Triticinae</taxon>
        <taxon>Aegilops</taxon>
    </lineage>
</organism>
<keyword evidence="9" id="KW-0325">Glycoprotein</keyword>
<feature type="compositionally biased region" description="Polar residues" evidence="10">
    <location>
        <begin position="724"/>
        <end position="733"/>
    </location>
</feature>
<dbReference type="SMART" id="SM00181">
    <property type="entry name" value="EGF"/>
    <property type="match status" value="2"/>
</dbReference>
<dbReference type="InterPro" id="IPR001881">
    <property type="entry name" value="EGF-like_Ca-bd_dom"/>
</dbReference>
<reference evidence="13" key="1">
    <citation type="submission" date="2015-06" db="UniProtKB">
        <authorList>
            <consortium name="EnsemblPlants"/>
        </authorList>
    </citation>
    <scope>IDENTIFICATION</scope>
</reference>
<dbReference type="InterPro" id="IPR000152">
    <property type="entry name" value="EGF-type_Asp/Asn_hydroxyl_site"/>
</dbReference>
<proteinExistence type="predicted"/>
<dbReference type="SUPFAM" id="SSF56112">
    <property type="entry name" value="Protein kinase-like (PK-like)"/>
    <property type="match status" value="1"/>
</dbReference>
<dbReference type="SMART" id="SM00220">
    <property type="entry name" value="S_TKc"/>
    <property type="match status" value="1"/>
</dbReference>
<keyword evidence="11" id="KW-1133">Transmembrane helix</keyword>
<dbReference type="ExpressionAtlas" id="M8D717">
    <property type="expression patterns" value="baseline"/>
</dbReference>
<comment type="subcellular location">
    <subcellularLocation>
        <location evidence="1">Membrane</location>
        <topology evidence="1">Single-pass type I membrane protein</topology>
    </subcellularLocation>
</comment>
<feature type="chain" id="PRO_5014584817" evidence="12">
    <location>
        <begin position="49"/>
        <end position="744"/>
    </location>
</feature>
<dbReference type="GO" id="GO:0005886">
    <property type="term" value="C:plasma membrane"/>
    <property type="evidence" value="ECO:0007669"/>
    <property type="project" value="TreeGrafter"/>
</dbReference>
<dbReference type="GO" id="GO:0007166">
    <property type="term" value="P:cell surface receptor signaling pathway"/>
    <property type="evidence" value="ECO:0007669"/>
    <property type="project" value="InterPro"/>
</dbReference>
<dbReference type="Pfam" id="PF07645">
    <property type="entry name" value="EGF_CA"/>
    <property type="match status" value="1"/>
</dbReference>
<dbReference type="PROSITE" id="PS00010">
    <property type="entry name" value="ASX_HYDROXYL"/>
    <property type="match status" value="1"/>
</dbReference>
<keyword evidence="8" id="KW-1015">Disulfide bond</keyword>
<keyword evidence="3" id="KW-0245">EGF-like domain</keyword>
<evidence type="ECO:0000256" key="3">
    <source>
        <dbReference type="ARBA" id="ARBA00022536"/>
    </source>
</evidence>
<keyword evidence="6" id="KW-0547">Nucleotide-binding</keyword>
<dbReference type="PROSITE" id="PS01187">
    <property type="entry name" value="EGF_CA"/>
    <property type="match status" value="1"/>
</dbReference>
<dbReference type="InterPro" id="IPR008271">
    <property type="entry name" value="Ser/Thr_kinase_AS"/>
</dbReference>
<feature type="signal peptide" evidence="12">
    <location>
        <begin position="1"/>
        <end position="48"/>
    </location>
</feature>
<evidence type="ECO:0000256" key="12">
    <source>
        <dbReference type="SAM" id="SignalP"/>
    </source>
</evidence>
<evidence type="ECO:0000256" key="6">
    <source>
        <dbReference type="ARBA" id="ARBA00022741"/>
    </source>
</evidence>
<dbReference type="InterPro" id="IPR000742">
    <property type="entry name" value="EGF"/>
</dbReference>
<dbReference type="InterPro" id="IPR000719">
    <property type="entry name" value="Prot_kinase_dom"/>
</dbReference>
<feature type="transmembrane region" description="Helical" evidence="11">
    <location>
        <begin position="386"/>
        <end position="404"/>
    </location>
</feature>
<dbReference type="InterPro" id="IPR018097">
    <property type="entry name" value="EGF_Ca-bd_CS"/>
</dbReference>
<keyword evidence="5 12" id="KW-0732">Signal</keyword>
<dbReference type="InterPro" id="IPR045274">
    <property type="entry name" value="WAK-like"/>
</dbReference>
<evidence type="ECO:0000256" key="10">
    <source>
        <dbReference type="SAM" id="MobiDB-lite"/>
    </source>
</evidence>
<keyword evidence="7" id="KW-0067">ATP-binding</keyword>
<dbReference type="SMART" id="SM00179">
    <property type="entry name" value="EGF_CA"/>
    <property type="match status" value="1"/>
</dbReference>
<evidence type="ECO:0000256" key="11">
    <source>
        <dbReference type="SAM" id="Phobius"/>
    </source>
</evidence>
<dbReference type="Gene3D" id="1.10.510.10">
    <property type="entry name" value="Transferase(Phosphotransferase) domain 1"/>
    <property type="match status" value="1"/>
</dbReference>
<evidence type="ECO:0000256" key="8">
    <source>
        <dbReference type="ARBA" id="ARBA00023157"/>
    </source>
</evidence>
<evidence type="ECO:0000256" key="1">
    <source>
        <dbReference type="ARBA" id="ARBA00004479"/>
    </source>
</evidence>